<evidence type="ECO:0000256" key="2">
    <source>
        <dbReference type="ARBA" id="ARBA00023315"/>
    </source>
</evidence>
<dbReference type="Proteomes" id="UP000433493">
    <property type="component" value="Unassembled WGS sequence"/>
</dbReference>
<dbReference type="OrthoDB" id="70840at2"/>
<proteinExistence type="predicted"/>
<organism evidence="4 5">
    <name type="scientific">Gulosibacter chungangensis</name>
    <dbReference type="NCBI Taxonomy" id="979746"/>
    <lineage>
        <taxon>Bacteria</taxon>
        <taxon>Bacillati</taxon>
        <taxon>Actinomycetota</taxon>
        <taxon>Actinomycetes</taxon>
        <taxon>Micrococcales</taxon>
        <taxon>Microbacteriaceae</taxon>
        <taxon>Gulosibacter</taxon>
    </lineage>
</organism>
<name>A0A7J5BC38_9MICO</name>
<evidence type="ECO:0000259" key="3">
    <source>
        <dbReference type="PROSITE" id="PS51186"/>
    </source>
</evidence>
<accession>A0A7J5BC38</accession>
<gene>
    <name evidence="4" type="ORF">F8O05_06585</name>
</gene>
<keyword evidence="1 4" id="KW-0808">Transferase</keyword>
<dbReference type="InterPro" id="IPR000182">
    <property type="entry name" value="GNAT_dom"/>
</dbReference>
<dbReference type="AlphaFoldDB" id="A0A7J5BC38"/>
<dbReference type="Gene3D" id="3.40.630.30">
    <property type="match status" value="1"/>
</dbReference>
<protein>
    <submittedName>
        <fullName evidence="4">GNAT family N-acetyltransferase</fullName>
    </submittedName>
</protein>
<dbReference type="CDD" id="cd04301">
    <property type="entry name" value="NAT_SF"/>
    <property type="match status" value="1"/>
</dbReference>
<dbReference type="GO" id="GO:0016747">
    <property type="term" value="F:acyltransferase activity, transferring groups other than amino-acyl groups"/>
    <property type="evidence" value="ECO:0007669"/>
    <property type="project" value="InterPro"/>
</dbReference>
<sequence length="223" mass="24995">MLTNGLALPSRCFGKPGYPRTTYNRNSNLQQRGEPLTTITTATERFEILDPHDARLEPVFTELVRDYHERYGDIEGHDAHAEVYDGTADTFLAENRGAFVALLDGDTVIATGGIRRLDDATAEFKKIWSHPERRGQGLASRMLEKLEATSRDLGYEKVYLMTGPRQPEADRLYQRCGYTPHFEPGAFTVHPYVKALVPDADANELPAAVTTEIFDFEGVTSQQ</sequence>
<evidence type="ECO:0000256" key="1">
    <source>
        <dbReference type="ARBA" id="ARBA00022679"/>
    </source>
</evidence>
<reference evidence="4 5" key="1">
    <citation type="submission" date="2019-09" db="EMBL/GenBank/DDBJ databases">
        <title>Phylogeny of genus Pseudoclavibacter and closely related genus.</title>
        <authorList>
            <person name="Li Y."/>
        </authorList>
    </citation>
    <scope>NUCLEOTIDE SEQUENCE [LARGE SCALE GENOMIC DNA]</scope>
    <source>
        <strain evidence="4 5">KCTC 13959</strain>
    </source>
</reference>
<dbReference type="PANTHER" id="PTHR43877">
    <property type="entry name" value="AMINOALKYLPHOSPHONATE N-ACETYLTRANSFERASE-RELATED-RELATED"/>
    <property type="match status" value="1"/>
</dbReference>
<dbReference type="PROSITE" id="PS51186">
    <property type="entry name" value="GNAT"/>
    <property type="match status" value="1"/>
</dbReference>
<comment type="caution">
    <text evidence="4">The sequence shown here is derived from an EMBL/GenBank/DDBJ whole genome shotgun (WGS) entry which is preliminary data.</text>
</comment>
<dbReference type="PANTHER" id="PTHR43877:SF2">
    <property type="entry name" value="AMINOALKYLPHOSPHONATE N-ACETYLTRANSFERASE-RELATED"/>
    <property type="match status" value="1"/>
</dbReference>
<evidence type="ECO:0000313" key="5">
    <source>
        <dbReference type="Proteomes" id="UP000433493"/>
    </source>
</evidence>
<feature type="domain" description="N-acetyltransferase" evidence="3">
    <location>
        <begin position="37"/>
        <end position="199"/>
    </location>
</feature>
<dbReference type="InterPro" id="IPR050832">
    <property type="entry name" value="Bact_Acetyltransf"/>
</dbReference>
<evidence type="ECO:0000313" key="4">
    <source>
        <dbReference type="EMBL" id="KAB1643547.1"/>
    </source>
</evidence>
<dbReference type="EMBL" id="WBKB01000003">
    <property type="protein sequence ID" value="KAB1643547.1"/>
    <property type="molecule type" value="Genomic_DNA"/>
</dbReference>
<keyword evidence="2" id="KW-0012">Acyltransferase</keyword>
<dbReference type="InterPro" id="IPR016181">
    <property type="entry name" value="Acyl_CoA_acyltransferase"/>
</dbReference>
<keyword evidence="5" id="KW-1185">Reference proteome</keyword>
<dbReference type="SUPFAM" id="SSF55729">
    <property type="entry name" value="Acyl-CoA N-acyltransferases (Nat)"/>
    <property type="match status" value="1"/>
</dbReference>
<dbReference type="Pfam" id="PF00583">
    <property type="entry name" value="Acetyltransf_1"/>
    <property type="match status" value="1"/>
</dbReference>